<dbReference type="Gene3D" id="1.10.439.10">
    <property type="entry name" value="Penicillin Amidohydrolase, domain 1"/>
    <property type="match status" value="1"/>
</dbReference>
<dbReference type="PANTHER" id="PTHR34218">
    <property type="entry name" value="PEPTIDASE S45 PENICILLIN AMIDASE"/>
    <property type="match status" value="1"/>
</dbReference>
<dbReference type="EMBL" id="BAAAPE010000015">
    <property type="protein sequence ID" value="GAA2093712.1"/>
    <property type="molecule type" value="Genomic_DNA"/>
</dbReference>
<keyword evidence="2" id="KW-0378">Hydrolase</keyword>
<dbReference type="PANTHER" id="PTHR34218:SF4">
    <property type="entry name" value="ACYL-HOMOSERINE LACTONE ACYLASE QUIP"/>
    <property type="match status" value="1"/>
</dbReference>
<evidence type="ECO:0000256" key="1">
    <source>
        <dbReference type="ARBA" id="ARBA00006586"/>
    </source>
</evidence>
<dbReference type="Gene3D" id="2.30.120.10">
    <property type="match status" value="1"/>
</dbReference>
<dbReference type="InterPro" id="IPR029055">
    <property type="entry name" value="Ntn_hydrolases_N"/>
</dbReference>
<evidence type="ECO:0000313" key="6">
    <source>
        <dbReference type="Proteomes" id="UP001500016"/>
    </source>
</evidence>
<keyword evidence="3" id="KW-0865">Zymogen</keyword>
<dbReference type="PIRSF" id="PIRSF001227">
    <property type="entry name" value="Pen_acylase"/>
    <property type="match status" value="1"/>
</dbReference>
<dbReference type="Gene3D" id="1.10.1400.10">
    <property type="match status" value="1"/>
</dbReference>
<dbReference type="Proteomes" id="UP001500016">
    <property type="component" value="Unassembled WGS sequence"/>
</dbReference>
<accession>A0ABP5I483</accession>
<keyword evidence="6" id="KW-1185">Reference proteome</keyword>
<protein>
    <submittedName>
        <fullName evidence="5">Penicillin acylase family protein</fullName>
    </submittedName>
</protein>
<dbReference type="InterPro" id="IPR043146">
    <property type="entry name" value="Penicillin_amidase_N_B-knob"/>
</dbReference>
<organism evidence="5 6">
    <name type="scientific">Streptomyces albiaxialis</name>
    <dbReference type="NCBI Taxonomy" id="329523"/>
    <lineage>
        <taxon>Bacteria</taxon>
        <taxon>Bacillati</taxon>
        <taxon>Actinomycetota</taxon>
        <taxon>Actinomycetes</taxon>
        <taxon>Kitasatosporales</taxon>
        <taxon>Streptomycetaceae</taxon>
        <taxon>Streptomyces</taxon>
    </lineage>
</organism>
<sequence>MTETPAPHETRYEVPGLEAPVEILVDRWGVPHLYAASRHDLFLAQGFNAARDRLFQLDLWRRRGLGLLAEVFGAEYVEHDRAARLFLYRGDMAEEWAAYGPGTEEMTRAFVAGINAYVALCEAEPGLAPPEFGLLGYAPARWSAEDVPRIRSHGLSYNLQDEVARARTLRDFGPEAEELRKVREPGPHALRVPEGLDLSLIPDDVLRVYELATVAPWAAGSAGPAPRQGLDGSNNWVLAPSRTATGRPLLANDPHRPVSLPSLRYLAHLSAPGLDVIGAGEPALPGISIGHNGRVAFGLTIFPVDQEDLYVYRTRPDAPRAYAYGDGWEEMETVTESIPVRGGPPAEAELCFTRHGPVVRELPEKRAAFAVRAAWLGPGMAPYLGSAGYMGAESADAFTDAMRRWGAPGENQIYATPDGTIGWRPAGRVPVRPNWDGTLPVPGDGRYEWAGFHGPDALPAERAPERGWIATANEMNLPPGYPNDTRTVTYDWYAPTRYDRVAEVLSARDDWTAEGCVRLQSDYVSLPARAALPLLAGLTSDDPRVLTALGLLRDGGWDASLDADSAAAALFEVWYRGHLRPALLREALRPLVPGDRLAEAVARVLPPEAASADARVDLRLFPLATPELLAATLGEAVAAVERLLGPDPAAWAWGTLHRAHLRHPLADKLAEAGDVPWTALGPVPRGGSGDTVGATPYLPDPDFRQTGGASFRMVVDVGAWDSSLVMNSPGQSGDPRSPHHADHFADWAADRAFPLAYTRERVERETTARLLLAPAEGQDRGGPARRRT</sequence>
<comment type="similarity">
    <text evidence="1">Belongs to the peptidase S45 family.</text>
</comment>
<comment type="caution">
    <text evidence="5">The sequence shown here is derived from an EMBL/GenBank/DDBJ whole genome shotgun (WGS) entry which is preliminary data.</text>
</comment>
<feature type="region of interest" description="Disordered" evidence="4">
    <location>
        <begin position="768"/>
        <end position="788"/>
    </location>
</feature>
<proteinExistence type="inferred from homology"/>
<evidence type="ECO:0000256" key="2">
    <source>
        <dbReference type="ARBA" id="ARBA00022801"/>
    </source>
</evidence>
<gene>
    <name evidence="5" type="ORF">GCM10009801_61120</name>
</gene>
<dbReference type="SUPFAM" id="SSF56235">
    <property type="entry name" value="N-terminal nucleophile aminohydrolases (Ntn hydrolases)"/>
    <property type="match status" value="1"/>
</dbReference>
<dbReference type="RefSeq" id="WP_344532715.1">
    <property type="nucleotide sequence ID" value="NZ_BAAAPE010000015.1"/>
</dbReference>
<name>A0ABP5I483_9ACTN</name>
<dbReference type="Gene3D" id="3.60.20.10">
    <property type="entry name" value="Glutamine Phosphoribosylpyrophosphate, subunit 1, domain 1"/>
    <property type="match status" value="1"/>
</dbReference>
<dbReference type="InterPro" id="IPR043147">
    <property type="entry name" value="Penicillin_amidase_A-knob"/>
</dbReference>
<dbReference type="InterPro" id="IPR023343">
    <property type="entry name" value="Penicillin_amidase_dom1"/>
</dbReference>
<evidence type="ECO:0000313" key="5">
    <source>
        <dbReference type="EMBL" id="GAA2093712.1"/>
    </source>
</evidence>
<evidence type="ECO:0000256" key="4">
    <source>
        <dbReference type="SAM" id="MobiDB-lite"/>
    </source>
</evidence>
<dbReference type="InterPro" id="IPR014395">
    <property type="entry name" value="Pen/GL7ACA/AHL_acylase"/>
</dbReference>
<dbReference type="Pfam" id="PF01804">
    <property type="entry name" value="Penicil_amidase"/>
    <property type="match status" value="1"/>
</dbReference>
<evidence type="ECO:0000256" key="3">
    <source>
        <dbReference type="ARBA" id="ARBA00023145"/>
    </source>
</evidence>
<dbReference type="InterPro" id="IPR002692">
    <property type="entry name" value="S45"/>
</dbReference>
<reference evidence="6" key="1">
    <citation type="journal article" date="2019" name="Int. J. Syst. Evol. Microbiol.">
        <title>The Global Catalogue of Microorganisms (GCM) 10K type strain sequencing project: providing services to taxonomists for standard genome sequencing and annotation.</title>
        <authorList>
            <consortium name="The Broad Institute Genomics Platform"/>
            <consortium name="The Broad Institute Genome Sequencing Center for Infectious Disease"/>
            <person name="Wu L."/>
            <person name="Ma J."/>
        </authorList>
    </citation>
    <scope>NUCLEOTIDE SEQUENCE [LARGE SCALE GENOMIC DNA]</scope>
    <source>
        <strain evidence="6">JCM 15478</strain>
    </source>
</reference>
<dbReference type="CDD" id="cd03747">
    <property type="entry name" value="Ntn_PGA_like"/>
    <property type="match status" value="1"/>
</dbReference>